<evidence type="ECO:0000313" key="3">
    <source>
        <dbReference type="Proteomes" id="UP000290288"/>
    </source>
</evidence>
<feature type="region of interest" description="Disordered" evidence="1">
    <location>
        <begin position="694"/>
        <end position="849"/>
    </location>
</feature>
<feature type="compositionally biased region" description="Polar residues" evidence="1">
    <location>
        <begin position="732"/>
        <end position="745"/>
    </location>
</feature>
<sequence length="1000" mass="106948">MKNPFKRLSAALRPSHREAPAQQHPASRPHRTRSLSACSTSSYSSDYSTETTSLHEDEAFSESDRSTTKTRPGVPSPGSNDRRRVAIVQMEALSESGTNSSASSIRSRRGLPSNLAGLALVAPPDASSMTYTHLTPPLTVPATEEKSHHARSASEALACSRDDTQPTINNSKTNSINNPSVPSSSTARPAGRPVPAALSHESSWALLSPPGVMSSQRSAFSSAFATPIITPEIGASKEIHVPVAAPVVVDLASKDAVQTRAPSSNSPVKPKMPSSSTAAVDPLSVPAPGPFDPVLTSGFVNYKPGVHATAGPLPPPPQTRFDMINMRTPPPPRPPRLHSPAPPKLKSDLRAMKQALQLPPSVEAKLAKTSVTLGAATPATTIGTALGETKPLRVDSKRGTDKTVSDTKDEDLPLSNTQPTHRREGAFTSTPVISEKKVFDLASSVSSAESLYSDTEPTPRPIVDDNDESVPNVTVIQDEEDTPKAAETIEEREQEDSASSLSLSSPSKSKHNHNDRSSFEGRSMKSPSLESGARVSFEDERPSPRSSLSRSSSVSPRSSRTGPAPSPPPKSFRNSLTTGLKRLSTLPKGPTRSLSLRSVSSGSISAQQKRRSSGTHQGYSSSRTPSPSISYSRRAVAPGKRKIIDFNPPAMFCHEVHQQRTTAERCAIYAAKINELYVHDCGLGDWVVEMRFRTSHPQPRGPSSKPFAQQPRHTSGSSMISDSTFPRRPDASTATDLSSRSSRGQPSPYHEEASPIPVPVSLPYPSLANQQRQQSIRSTATSSSTGTPPSSVRSLAPSGNSSTVSKTGGFFASLGRKASLNTSSRRDRGGLTPAHSNGSRGVLSKPPPTITTTTTKDMISKPLHITSQHSAPSGPRALTSSKSMRVQRSQTLMTPISPSYLAMTEKDEALGRRPSLFNMTSESGDTGYASDYHGGRNALEIPNDHHHHPDPEFAAQVERLHNVLPHADRTVLAGYLRRAGQDVLAIGQYLEDEKNGTLKF</sequence>
<feature type="region of interest" description="Disordered" evidence="1">
    <location>
        <begin position="1"/>
        <end position="109"/>
    </location>
</feature>
<dbReference type="EMBL" id="SDEE01000118">
    <property type="protein sequence ID" value="RXW21185.1"/>
    <property type="molecule type" value="Genomic_DNA"/>
</dbReference>
<feature type="region of interest" description="Disordered" evidence="1">
    <location>
        <begin position="141"/>
        <end position="196"/>
    </location>
</feature>
<feature type="region of interest" description="Disordered" evidence="1">
    <location>
        <begin position="258"/>
        <end position="279"/>
    </location>
</feature>
<protein>
    <submittedName>
        <fullName evidence="2">Uncharacterized protein</fullName>
    </submittedName>
</protein>
<feature type="compositionally biased region" description="Low complexity" evidence="1">
    <location>
        <begin position="34"/>
        <end position="52"/>
    </location>
</feature>
<dbReference type="Proteomes" id="UP000290288">
    <property type="component" value="Unassembled WGS sequence"/>
</dbReference>
<feature type="compositionally biased region" description="Polar residues" evidence="1">
    <location>
        <begin position="711"/>
        <end position="724"/>
    </location>
</feature>
<feature type="compositionally biased region" description="Basic and acidic residues" evidence="1">
    <location>
        <begin position="53"/>
        <end position="67"/>
    </location>
</feature>
<feature type="compositionally biased region" description="Low complexity" evidence="1">
    <location>
        <begin position="770"/>
        <end position="794"/>
    </location>
</feature>
<dbReference type="STRING" id="2316362.A0A4Q2DQN0"/>
<feature type="compositionally biased region" description="Polar residues" evidence="1">
    <location>
        <begin position="95"/>
        <end position="105"/>
    </location>
</feature>
<feature type="compositionally biased region" description="Low complexity" evidence="1">
    <location>
        <begin position="544"/>
        <end position="560"/>
    </location>
</feature>
<organism evidence="2 3">
    <name type="scientific">Candolleomyces aberdarensis</name>
    <dbReference type="NCBI Taxonomy" id="2316362"/>
    <lineage>
        <taxon>Eukaryota</taxon>
        <taxon>Fungi</taxon>
        <taxon>Dikarya</taxon>
        <taxon>Basidiomycota</taxon>
        <taxon>Agaricomycotina</taxon>
        <taxon>Agaricomycetes</taxon>
        <taxon>Agaricomycetidae</taxon>
        <taxon>Agaricales</taxon>
        <taxon>Agaricineae</taxon>
        <taxon>Psathyrellaceae</taxon>
        <taxon>Candolleomyces</taxon>
    </lineage>
</organism>
<evidence type="ECO:0000256" key="1">
    <source>
        <dbReference type="SAM" id="MobiDB-lite"/>
    </source>
</evidence>
<feature type="compositionally biased region" description="Low complexity" evidence="1">
    <location>
        <begin position="619"/>
        <end position="634"/>
    </location>
</feature>
<comment type="caution">
    <text evidence="2">The sequence shown here is derived from an EMBL/GenBank/DDBJ whole genome shotgun (WGS) entry which is preliminary data.</text>
</comment>
<feature type="compositionally biased region" description="Basic and acidic residues" evidence="1">
    <location>
        <begin position="512"/>
        <end position="523"/>
    </location>
</feature>
<dbReference type="OrthoDB" id="2413468at2759"/>
<feature type="compositionally biased region" description="Polar residues" evidence="1">
    <location>
        <begin position="260"/>
        <end position="278"/>
    </location>
</feature>
<feature type="compositionally biased region" description="Polar residues" evidence="1">
    <location>
        <begin position="797"/>
        <end position="806"/>
    </location>
</feature>
<evidence type="ECO:0000313" key="2">
    <source>
        <dbReference type="EMBL" id="RXW21185.1"/>
    </source>
</evidence>
<feature type="region of interest" description="Disordered" evidence="1">
    <location>
        <begin position="446"/>
        <end position="635"/>
    </location>
</feature>
<feature type="compositionally biased region" description="Low complexity" evidence="1">
    <location>
        <begin position="166"/>
        <end position="185"/>
    </location>
</feature>
<gene>
    <name evidence="2" type="ORF">EST38_g4677</name>
</gene>
<dbReference type="AlphaFoldDB" id="A0A4Q2DQN0"/>
<feature type="compositionally biased region" description="Basic and acidic residues" evidence="1">
    <location>
        <begin position="390"/>
        <end position="411"/>
    </location>
</feature>
<feature type="compositionally biased region" description="Basic and acidic residues" evidence="1">
    <location>
        <begin position="482"/>
        <end position="491"/>
    </location>
</feature>
<feature type="compositionally biased region" description="Low complexity" evidence="1">
    <location>
        <begin position="497"/>
        <end position="507"/>
    </location>
</feature>
<proteinExistence type="predicted"/>
<feature type="compositionally biased region" description="Low complexity" evidence="1">
    <location>
        <begin position="592"/>
        <end position="605"/>
    </location>
</feature>
<accession>A0A4Q2DQN0</accession>
<feature type="region of interest" description="Disordered" evidence="1">
    <location>
        <begin position="384"/>
        <end position="429"/>
    </location>
</feature>
<feature type="region of interest" description="Disordered" evidence="1">
    <location>
        <begin position="863"/>
        <end position="886"/>
    </location>
</feature>
<name>A0A4Q2DQN0_9AGAR</name>
<reference evidence="2 3" key="1">
    <citation type="submission" date="2019-01" db="EMBL/GenBank/DDBJ databases">
        <title>Draft genome sequence of Psathyrella aberdarensis IHI B618.</title>
        <authorList>
            <person name="Buettner E."/>
            <person name="Kellner H."/>
        </authorList>
    </citation>
    <scope>NUCLEOTIDE SEQUENCE [LARGE SCALE GENOMIC DNA]</scope>
    <source>
        <strain evidence="2 3">IHI B618</strain>
    </source>
</reference>
<keyword evidence="3" id="KW-1185">Reference proteome</keyword>